<feature type="region of interest" description="Disordered" evidence="1">
    <location>
        <begin position="1"/>
        <end position="30"/>
    </location>
</feature>
<evidence type="ECO:0000313" key="5">
    <source>
        <dbReference type="Proteomes" id="UP000516656"/>
    </source>
</evidence>
<evidence type="ECO:0000313" key="3">
    <source>
        <dbReference type="EMBL" id="QOD58580.1"/>
    </source>
</evidence>
<dbReference type="EMBL" id="AP018046">
    <property type="protein sequence ID" value="BAX54918.1"/>
    <property type="molecule type" value="Genomic_DNA"/>
</dbReference>
<protein>
    <submittedName>
        <fullName evidence="3">Uncharacterized protein</fullName>
    </submittedName>
</protein>
<reference evidence="3 5" key="3">
    <citation type="submission" date="2020-09" db="EMBL/GenBank/DDBJ databases">
        <title>Complete, closed and curated genome sequences of Photobacterium damselae subsp. piscicida isolates from Australia indicate localised evolution and additional plasmid-borne pathogenicity mechanisms.</title>
        <authorList>
            <person name="Baseggio L."/>
            <person name="Silayeva O."/>
            <person name="Buller N."/>
            <person name="Landos M."/>
            <person name="Engelstaedter J."/>
            <person name="Barnes A.C."/>
        </authorList>
    </citation>
    <scope>NUCLEOTIDE SEQUENCE [LARGE SCALE GENOMIC DNA]</scope>
    <source>
        <strain evidence="3 5">AS-16-0540-1</strain>
    </source>
</reference>
<gene>
    <name evidence="3" type="ORF">IC627_17260</name>
    <name evidence="2" type="ORF">PDPUS_2_00332</name>
</gene>
<proteinExistence type="predicted"/>
<dbReference type="EMBL" id="CP061855">
    <property type="protein sequence ID" value="QOD58580.1"/>
    <property type="molecule type" value="Genomic_DNA"/>
</dbReference>
<dbReference type="AlphaFoldDB" id="A0A1V1VEX5"/>
<evidence type="ECO:0000313" key="4">
    <source>
        <dbReference type="Proteomes" id="UP000218676"/>
    </source>
</evidence>
<reference evidence="4" key="2">
    <citation type="submission" date="2017-05" db="EMBL/GenBank/DDBJ databases">
        <title>Whole genome sequence of fish pathogenic bacteria, Photobacterium damselae subsp. piscicida, strain 91-197, isolated from hybrid striped bass (Morone sp.) in USA.</title>
        <authorList>
            <person name="Teru Y."/>
            <person name="Hikima J."/>
            <person name="Kono T."/>
            <person name="Sakai M."/>
            <person name="Takano T."/>
            <person name="Hawke J.P."/>
            <person name="Takeyama H."/>
            <person name="Aoki T."/>
        </authorList>
    </citation>
    <scope>NUCLEOTIDE SEQUENCE [LARGE SCALE GENOMIC DNA]</scope>
    <source>
        <strain evidence="4">91-197</strain>
    </source>
</reference>
<dbReference type="Proteomes" id="UP000218676">
    <property type="component" value="Chromosome 2"/>
</dbReference>
<evidence type="ECO:0000256" key="1">
    <source>
        <dbReference type="SAM" id="MobiDB-lite"/>
    </source>
</evidence>
<name>A0A1V1VEX5_PHODP</name>
<accession>A0A1V1VEX5</accession>
<sequence length="52" mass="6161">MNALTDTQKKTVTSSKPKKKTKTNSNEEKKISARIRIEQIREQQEWDKEWGI</sequence>
<dbReference type="Proteomes" id="UP000516656">
    <property type="component" value="Chromosome 2"/>
</dbReference>
<dbReference type="RefSeq" id="WP_154097833.1">
    <property type="nucleotide sequence ID" value="NZ_AP018046.1"/>
</dbReference>
<reference evidence="2" key="1">
    <citation type="journal article" date="2017" name="Genome Announc.">
        <title>Whole-Genome Sequence of Photobacterium damselae subsp. piscicida Strain 91-197, Isolated from Hybrid Striped Bass (Morone sp.) in the United States.</title>
        <authorList>
            <person name="Teru Y."/>
            <person name="Hikima J."/>
            <person name="Kono T."/>
            <person name="Sakai M."/>
            <person name="Takano T."/>
            <person name="Hawke J.P."/>
            <person name="Takeyama H."/>
            <person name="Aoki T."/>
        </authorList>
    </citation>
    <scope>NUCLEOTIDE SEQUENCE</scope>
    <source>
        <strain evidence="2">91-197</strain>
    </source>
</reference>
<evidence type="ECO:0000313" key="2">
    <source>
        <dbReference type="EMBL" id="BAX54918.1"/>
    </source>
</evidence>
<organism evidence="3 5">
    <name type="scientific">Photobacterium damsela subsp. piscicida</name>
    <name type="common">Pasteurella piscicida</name>
    <dbReference type="NCBI Taxonomy" id="38294"/>
    <lineage>
        <taxon>Bacteria</taxon>
        <taxon>Pseudomonadati</taxon>
        <taxon>Pseudomonadota</taxon>
        <taxon>Gammaproteobacteria</taxon>
        <taxon>Vibrionales</taxon>
        <taxon>Vibrionaceae</taxon>
        <taxon>Photobacterium</taxon>
    </lineage>
</organism>